<dbReference type="Proteomes" id="UP000827976">
    <property type="component" value="Chromosome 5"/>
</dbReference>
<organism evidence="1 2">
    <name type="scientific">Dioscorea alata</name>
    <name type="common">Purple yam</name>
    <dbReference type="NCBI Taxonomy" id="55571"/>
    <lineage>
        <taxon>Eukaryota</taxon>
        <taxon>Viridiplantae</taxon>
        <taxon>Streptophyta</taxon>
        <taxon>Embryophyta</taxon>
        <taxon>Tracheophyta</taxon>
        <taxon>Spermatophyta</taxon>
        <taxon>Magnoliopsida</taxon>
        <taxon>Liliopsida</taxon>
        <taxon>Dioscoreales</taxon>
        <taxon>Dioscoreaceae</taxon>
        <taxon>Dioscorea</taxon>
    </lineage>
</organism>
<reference evidence="2" key="1">
    <citation type="journal article" date="2022" name="Nat. Commun.">
        <title>Chromosome evolution and the genetic basis of agronomically important traits in greater yam.</title>
        <authorList>
            <person name="Bredeson J.V."/>
            <person name="Lyons J.B."/>
            <person name="Oniyinde I.O."/>
            <person name="Okereke N.R."/>
            <person name="Kolade O."/>
            <person name="Nnabue I."/>
            <person name="Nwadili C.O."/>
            <person name="Hribova E."/>
            <person name="Parker M."/>
            <person name="Nwogha J."/>
            <person name="Shu S."/>
            <person name="Carlson J."/>
            <person name="Kariba R."/>
            <person name="Muthemba S."/>
            <person name="Knop K."/>
            <person name="Barton G.J."/>
            <person name="Sherwood A.V."/>
            <person name="Lopez-Montes A."/>
            <person name="Asiedu R."/>
            <person name="Jamnadass R."/>
            <person name="Muchugi A."/>
            <person name="Goodstein D."/>
            <person name="Egesi C.N."/>
            <person name="Featherston J."/>
            <person name="Asfaw A."/>
            <person name="Simpson G.G."/>
            <person name="Dolezel J."/>
            <person name="Hendre P.S."/>
            <person name="Van Deynze A."/>
            <person name="Kumar P.L."/>
            <person name="Obidiegwu J.E."/>
            <person name="Bhattacharjee R."/>
            <person name="Rokhsar D.S."/>
        </authorList>
    </citation>
    <scope>NUCLEOTIDE SEQUENCE [LARGE SCALE GENOMIC DNA]</scope>
    <source>
        <strain evidence="2">cv. TDa95/00328</strain>
    </source>
</reference>
<accession>A0ACB7W2X2</accession>
<name>A0ACB7W2X2_DIOAL</name>
<evidence type="ECO:0000313" key="2">
    <source>
        <dbReference type="Proteomes" id="UP000827976"/>
    </source>
</evidence>
<dbReference type="EMBL" id="CM037015">
    <property type="protein sequence ID" value="KAH7681921.1"/>
    <property type="molecule type" value="Genomic_DNA"/>
</dbReference>
<comment type="caution">
    <text evidence="1">The sequence shown here is derived from an EMBL/GenBank/DDBJ whole genome shotgun (WGS) entry which is preliminary data.</text>
</comment>
<proteinExistence type="predicted"/>
<sequence>MDTITSFFSNLFSHVSSINTQYLRPLLSFNSRNNTITTTDEEQASQETATNTDHSIIAMEVTQPAASTAPSSSSDGQEDQLKKTRKLALTIALSIAAISAGLVIHPLVPKSLHFLLTPYKFLLNGSLFIGVGLAIYSIKNNIGASSTRSNSGVQIVWVLRMSMRLGIITIFLAVVFRGLMIQS</sequence>
<gene>
    <name evidence="1" type="ORF">IHE45_05G088500</name>
</gene>
<keyword evidence="2" id="KW-1185">Reference proteome</keyword>
<protein>
    <submittedName>
        <fullName evidence="1">Uncharacterized protein</fullName>
    </submittedName>
</protein>
<evidence type="ECO:0000313" key="1">
    <source>
        <dbReference type="EMBL" id="KAH7681921.1"/>
    </source>
</evidence>